<dbReference type="SUPFAM" id="SSF50978">
    <property type="entry name" value="WD40 repeat-like"/>
    <property type="match status" value="1"/>
</dbReference>
<feature type="repeat" description="WD" evidence="7">
    <location>
        <begin position="217"/>
        <end position="258"/>
    </location>
</feature>
<dbReference type="AlphaFoldDB" id="A0A3M0KGB7"/>
<evidence type="ECO:0000313" key="10">
    <source>
        <dbReference type="Proteomes" id="UP000269221"/>
    </source>
</evidence>
<evidence type="ECO:0000256" key="2">
    <source>
        <dbReference type="ARBA" id="ARBA00007696"/>
    </source>
</evidence>
<dbReference type="GO" id="GO:0008360">
    <property type="term" value="P:regulation of cell shape"/>
    <property type="evidence" value="ECO:0007669"/>
    <property type="project" value="TreeGrafter"/>
</dbReference>
<feature type="region of interest" description="Disordered" evidence="8">
    <location>
        <begin position="1"/>
        <end position="43"/>
    </location>
</feature>
<keyword evidence="10" id="KW-1185">Reference proteome</keyword>
<dbReference type="PROSITE" id="PS00678">
    <property type="entry name" value="WD_REPEATS_1"/>
    <property type="match status" value="2"/>
</dbReference>
<reference evidence="9 10" key="1">
    <citation type="submission" date="2018-07" db="EMBL/GenBank/DDBJ databases">
        <title>A high quality draft genome assembly of the barn swallow (H. rustica rustica).</title>
        <authorList>
            <person name="Formenti G."/>
            <person name="Chiara M."/>
            <person name="Poveda L."/>
            <person name="Francoijs K.-J."/>
            <person name="Bonisoli-Alquati A."/>
            <person name="Canova L."/>
            <person name="Gianfranceschi L."/>
            <person name="Horner D.S."/>
            <person name="Saino N."/>
        </authorList>
    </citation>
    <scope>NUCLEOTIDE SEQUENCE [LARGE SCALE GENOMIC DNA]</scope>
    <source>
        <strain evidence="9">Chelidonia</strain>
        <tissue evidence="9">Blood</tissue>
    </source>
</reference>
<comment type="caution">
    <text evidence="9">The sequence shown here is derived from an EMBL/GenBank/DDBJ whole genome shotgun (WGS) entry which is preliminary data.</text>
</comment>
<dbReference type="OrthoDB" id="10265743at2759"/>
<accession>A0A3M0KGB7</accession>
<dbReference type="PROSITE" id="PS50294">
    <property type="entry name" value="WD_REPEATS_REGION"/>
    <property type="match status" value="5"/>
</dbReference>
<keyword evidence="3 7" id="KW-0853">WD repeat</keyword>
<dbReference type="GO" id="GO:0007010">
    <property type="term" value="P:cytoskeleton organization"/>
    <property type="evidence" value="ECO:0007669"/>
    <property type="project" value="TreeGrafter"/>
</dbReference>
<dbReference type="GO" id="GO:0000785">
    <property type="term" value="C:chromatin"/>
    <property type="evidence" value="ECO:0007669"/>
    <property type="project" value="InterPro"/>
</dbReference>
<dbReference type="GO" id="GO:0006357">
    <property type="term" value="P:regulation of transcription by RNA polymerase II"/>
    <property type="evidence" value="ECO:0007669"/>
    <property type="project" value="TreeGrafter"/>
</dbReference>
<evidence type="ECO:0000313" key="9">
    <source>
        <dbReference type="EMBL" id="RMC06157.1"/>
    </source>
</evidence>
<proteinExistence type="inferred from homology"/>
<dbReference type="PRINTS" id="PR00925">
    <property type="entry name" value="NONHISHMG17"/>
</dbReference>
<comment type="subcellular location">
    <subcellularLocation>
        <location evidence="1">Nucleus</location>
    </subcellularLocation>
</comment>
<dbReference type="CDD" id="cd00200">
    <property type="entry name" value="WD40"/>
    <property type="match status" value="1"/>
</dbReference>
<dbReference type="InterPro" id="IPR001680">
    <property type="entry name" value="WD40_rpt"/>
</dbReference>
<feature type="repeat" description="WD" evidence="7">
    <location>
        <begin position="385"/>
        <end position="419"/>
    </location>
</feature>
<dbReference type="STRING" id="333673.A0A3M0KGB7"/>
<organism evidence="9 10">
    <name type="scientific">Hirundo rustica rustica</name>
    <dbReference type="NCBI Taxonomy" id="333673"/>
    <lineage>
        <taxon>Eukaryota</taxon>
        <taxon>Metazoa</taxon>
        <taxon>Chordata</taxon>
        <taxon>Craniata</taxon>
        <taxon>Vertebrata</taxon>
        <taxon>Euteleostomi</taxon>
        <taxon>Archelosauria</taxon>
        <taxon>Archosauria</taxon>
        <taxon>Dinosauria</taxon>
        <taxon>Saurischia</taxon>
        <taxon>Theropoda</taxon>
        <taxon>Coelurosauria</taxon>
        <taxon>Aves</taxon>
        <taxon>Neognathae</taxon>
        <taxon>Neoaves</taxon>
        <taxon>Telluraves</taxon>
        <taxon>Australaves</taxon>
        <taxon>Passeriformes</taxon>
        <taxon>Sylvioidea</taxon>
        <taxon>Hirundinidae</taxon>
        <taxon>Hirundo</taxon>
    </lineage>
</organism>
<evidence type="ECO:0000256" key="8">
    <source>
        <dbReference type="SAM" id="MobiDB-lite"/>
    </source>
</evidence>
<dbReference type="Pfam" id="PF00400">
    <property type="entry name" value="WD40"/>
    <property type="match status" value="6"/>
</dbReference>
<keyword evidence="5" id="KW-0238">DNA-binding</keyword>
<feature type="region of interest" description="Disordered" evidence="8">
    <location>
        <begin position="622"/>
        <end position="646"/>
    </location>
</feature>
<dbReference type="SMART" id="SM00320">
    <property type="entry name" value="WD40"/>
    <property type="match status" value="7"/>
</dbReference>
<dbReference type="FunFam" id="2.130.10.10:FF:000222">
    <property type="entry name" value="Bromodomain and WD repeat domain containing 3"/>
    <property type="match status" value="1"/>
</dbReference>
<dbReference type="GO" id="GO:0031492">
    <property type="term" value="F:nucleosomal DNA binding"/>
    <property type="evidence" value="ECO:0007669"/>
    <property type="project" value="InterPro"/>
</dbReference>
<keyword evidence="6" id="KW-0539">Nucleus</keyword>
<dbReference type="Gene3D" id="2.130.10.10">
    <property type="entry name" value="YVTN repeat-like/Quinoprotein amine dehydrogenase"/>
    <property type="match status" value="2"/>
</dbReference>
<feature type="repeat" description="WD" evidence="7">
    <location>
        <begin position="259"/>
        <end position="304"/>
    </location>
</feature>
<dbReference type="Pfam" id="PF01101">
    <property type="entry name" value="HMG14_17"/>
    <property type="match status" value="1"/>
</dbReference>
<protein>
    <submittedName>
        <fullName evidence="9">Uncharacterized protein</fullName>
    </submittedName>
</protein>
<dbReference type="PANTHER" id="PTHR16266">
    <property type="entry name" value="WD REPEAT DOMAIN 9"/>
    <property type="match status" value="1"/>
</dbReference>
<comment type="similarity">
    <text evidence="2">Belongs to the HMGN family.</text>
</comment>
<dbReference type="InterPro" id="IPR052060">
    <property type="entry name" value="Bromo_WD_repeat"/>
</dbReference>
<evidence type="ECO:0000256" key="6">
    <source>
        <dbReference type="ARBA" id="ARBA00023242"/>
    </source>
</evidence>
<evidence type="ECO:0000256" key="1">
    <source>
        <dbReference type="ARBA" id="ARBA00004123"/>
    </source>
</evidence>
<keyword evidence="4" id="KW-0677">Repeat</keyword>
<dbReference type="FunFam" id="2.130.10.10:FF:000071">
    <property type="entry name" value="Bromodomain and WD repeat domain containing 1"/>
    <property type="match status" value="1"/>
</dbReference>
<feature type="compositionally biased region" description="Basic and acidic residues" evidence="8">
    <location>
        <begin position="1"/>
        <end position="13"/>
    </location>
</feature>
<evidence type="ECO:0000256" key="4">
    <source>
        <dbReference type="ARBA" id="ARBA00022737"/>
    </source>
</evidence>
<gene>
    <name evidence="9" type="ORF">DUI87_15587</name>
</gene>
<dbReference type="GO" id="GO:0005634">
    <property type="term" value="C:nucleus"/>
    <property type="evidence" value="ECO:0007669"/>
    <property type="project" value="UniProtKB-SubCell"/>
</dbReference>
<dbReference type="EMBL" id="QRBI01000120">
    <property type="protein sequence ID" value="RMC06157.1"/>
    <property type="molecule type" value="Genomic_DNA"/>
</dbReference>
<name>A0A3M0KGB7_HIRRU</name>
<dbReference type="SMART" id="SM00527">
    <property type="entry name" value="HMG17"/>
    <property type="match status" value="1"/>
</dbReference>
<feature type="repeat" description="WD" evidence="7">
    <location>
        <begin position="320"/>
        <end position="361"/>
    </location>
</feature>
<sequence>MPKRKDKSEDKKAPSKGKKGPKGKQTEETNQEQTKDNLPAENGEAKTEEVLVQELEQHQVLSNKHVAPDHLLQICKRIGPILDKEIPPSISRVNSLLGAGRQSLLRTAKDCRNTVWKGSAFAALHRGRPPEMPVNYGTPPNLVEVHRAKQLTGYAKFSSSFPGSMYQHVKMHRRILGHLSSVYCVAFDRTGHRIFTGSDDCLVKIWSTHNGRLFATLRGHSAEISDMAVNYENTMIAAGSCDKMIRVWCLRTCAPVAVLHGHTGSITSLQFSPMVKGSLRYMVSTGADGTVCFWQWDTDSMKFKYVDALLINLDAILGLSKISQDKVDSIQFSNGGDRFISGSRDGTARIWRFEQAEWRSILLDMSDRLLGDTCAEEDKFMKPKVTMIAWNQNDNYVVTAVNNHLLKVWNSSTGQLLHDLVGHADEVFVLETHPFDCRIMLSAGHDGNIFIWDITKGTKTKHYFNMIEGQGHGAVFDCKFSPDGQHFACTDSHGHLLIFGFGCSRPYEKIPDQMFFHTDYRPLIRDSNNYVLDEQTQQAPHLMPPPFLVDVDGNPHPTKYQRLVPGRENCADEHLIPQLGYVATSDGEVVEQVIGQQTVDQDEPGLEPSILDGMIRQLQLEQDQRTGADQESAPSGPQNAEGTPRRALGKVLFRASLASELSEIVQKNLSVTPRFLSLGGVGKPLEYDTQCSGQVGKVVIAQMLDLGDLKKISRRSK</sequence>
<dbReference type="Proteomes" id="UP000269221">
    <property type="component" value="Unassembled WGS sequence"/>
</dbReference>
<feature type="repeat" description="WD" evidence="7">
    <location>
        <begin position="175"/>
        <end position="216"/>
    </location>
</feature>
<feature type="compositionally biased region" description="Polar residues" evidence="8">
    <location>
        <begin position="629"/>
        <end position="641"/>
    </location>
</feature>
<evidence type="ECO:0000256" key="3">
    <source>
        <dbReference type="ARBA" id="ARBA00022574"/>
    </source>
</evidence>
<dbReference type="PROSITE" id="PS50082">
    <property type="entry name" value="WD_REPEATS_2"/>
    <property type="match status" value="6"/>
</dbReference>
<dbReference type="InterPro" id="IPR036322">
    <property type="entry name" value="WD40_repeat_dom_sf"/>
</dbReference>
<evidence type="ECO:0000256" key="7">
    <source>
        <dbReference type="PROSITE-ProRule" id="PRU00221"/>
    </source>
</evidence>
<dbReference type="InterPro" id="IPR019775">
    <property type="entry name" value="WD40_repeat_CS"/>
</dbReference>
<dbReference type="PANTHER" id="PTHR16266:SF26">
    <property type="entry name" value="BROMODOMAIN AND WD REPEAT-CONTAINING PROTEIN 1"/>
    <property type="match status" value="1"/>
</dbReference>
<dbReference type="InterPro" id="IPR000079">
    <property type="entry name" value="HMGN_fam"/>
</dbReference>
<evidence type="ECO:0000256" key="5">
    <source>
        <dbReference type="ARBA" id="ARBA00023125"/>
    </source>
</evidence>
<feature type="repeat" description="WD" evidence="7">
    <location>
        <begin position="420"/>
        <end position="462"/>
    </location>
</feature>
<dbReference type="InterPro" id="IPR015943">
    <property type="entry name" value="WD40/YVTN_repeat-like_dom_sf"/>
</dbReference>